<evidence type="ECO:0000313" key="3">
    <source>
        <dbReference type="Proteomes" id="UP000439903"/>
    </source>
</evidence>
<name>A0A8H4AYF5_GIGMA</name>
<feature type="compositionally biased region" description="Basic and acidic residues" evidence="1">
    <location>
        <begin position="52"/>
        <end position="63"/>
    </location>
</feature>
<evidence type="ECO:0000313" key="2">
    <source>
        <dbReference type="EMBL" id="KAF0544263.1"/>
    </source>
</evidence>
<dbReference type="Proteomes" id="UP000439903">
    <property type="component" value="Unassembled WGS sequence"/>
</dbReference>
<organism evidence="2 3">
    <name type="scientific">Gigaspora margarita</name>
    <dbReference type="NCBI Taxonomy" id="4874"/>
    <lineage>
        <taxon>Eukaryota</taxon>
        <taxon>Fungi</taxon>
        <taxon>Fungi incertae sedis</taxon>
        <taxon>Mucoromycota</taxon>
        <taxon>Glomeromycotina</taxon>
        <taxon>Glomeromycetes</taxon>
        <taxon>Diversisporales</taxon>
        <taxon>Gigasporaceae</taxon>
        <taxon>Gigaspora</taxon>
    </lineage>
</organism>
<comment type="caution">
    <text evidence="2">The sequence shown here is derived from an EMBL/GenBank/DDBJ whole genome shotgun (WGS) entry which is preliminary data.</text>
</comment>
<feature type="region of interest" description="Disordered" evidence="1">
    <location>
        <begin position="52"/>
        <end position="116"/>
    </location>
</feature>
<sequence>MYTIVSTYLNLWLRNNEGNKRATGEKSRIHLGETLRDTYESWLRKVEEFRNSDKWNEENRPAELSDQELANTNESAEEVRVEKDERKAPIRYQESADMDNNDRINNPEECDKKGSA</sequence>
<keyword evidence="3" id="KW-1185">Reference proteome</keyword>
<dbReference type="EMBL" id="WTPW01000126">
    <property type="protein sequence ID" value="KAF0544263.1"/>
    <property type="molecule type" value="Genomic_DNA"/>
</dbReference>
<proteinExistence type="predicted"/>
<dbReference type="AlphaFoldDB" id="A0A8H4AYF5"/>
<feature type="compositionally biased region" description="Basic and acidic residues" evidence="1">
    <location>
        <begin position="77"/>
        <end position="88"/>
    </location>
</feature>
<gene>
    <name evidence="2" type="ORF">F8M41_002925</name>
</gene>
<accession>A0A8H4AYF5</accession>
<protein>
    <submittedName>
        <fullName evidence="2">Uncharacterized protein</fullName>
    </submittedName>
</protein>
<evidence type="ECO:0000256" key="1">
    <source>
        <dbReference type="SAM" id="MobiDB-lite"/>
    </source>
</evidence>
<reference evidence="2 3" key="1">
    <citation type="journal article" date="2019" name="Environ. Microbiol.">
        <title>At the nexus of three kingdoms: the genome of the mycorrhizal fungus Gigaspora margarita provides insights into plant, endobacterial and fungal interactions.</title>
        <authorList>
            <person name="Venice F."/>
            <person name="Ghignone S."/>
            <person name="Salvioli di Fossalunga A."/>
            <person name="Amselem J."/>
            <person name="Novero M."/>
            <person name="Xianan X."/>
            <person name="Sedzielewska Toro K."/>
            <person name="Morin E."/>
            <person name="Lipzen A."/>
            <person name="Grigoriev I.V."/>
            <person name="Henrissat B."/>
            <person name="Martin F.M."/>
            <person name="Bonfante P."/>
        </authorList>
    </citation>
    <scope>NUCLEOTIDE SEQUENCE [LARGE SCALE GENOMIC DNA]</scope>
    <source>
        <strain evidence="2 3">BEG34</strain>
    </source>
</reference>
<feature type="compositionally biased region" description="Basic and acidic residues" evidence="1">
    <location>
        <begin position="100"/>
        <end position="116"/>
    </location>
</feature>